<gene>
    <name evidence="1" type="ORF">T03_10332</name>
</gene>
<reference evidence="1 2" key="1">
    <citation type="submission" date="2015-01" db="EMBL/GenBank/DDBJ databases">
        <title>Evolution of Trichinella species and genotypes.</title>
        <authorList>
            <person name="Korhonen P.K."/>
            <person name="Edoardo P."/>
            <person name="Giuseppe L.R."/>
            <person name="Gasser R.B."/>
        </authorList>
    </citation>
    <scope>NUCLEOTIDE SEQUENCE [LARGE SCALE GENOMIC DNA]</scope>
    <source>
        <strain evidence="1">ISS120</strain>
    </source>
</reference>
<proteinExistence type="predicted"/>
<organism evidence="1 2">
    <name type="scientific">Trichinella britovi</name>
    <name type="common">Parasitic roundworm</name>
    <dbReference type="NCBI Taxonomy" id="45882"/>
    <lineage>
        <taxon>Eukaryota</taxon>
        <taxon>Metazoa</taxon>
        <taxon>Ecdysozoa</taxon>
        <taxon>Nematoda</taxon>
        <taxon>Enoplea</taxon>
        <taxon>Dorylaimia</taxon>
        <taxon>Trichinellida</taxon>
        <taxon>Trichinellidae</taxon>
        <taxon>Trichinella</taxon>
    </lineage>
</organism>
<dbReference type="Proteomes" id="UP000054653">
    <property type="component" value="Unassembled WGS sequence"/>
</dbReference>
<name>A0A0V1C4R7_TRIBR</name>
<protein>
    <submittedName>
        <fullName evidence="1">Uncharacterized protein</fullName>
    </submittedName>
</protein>
<evidence type="ECO:0000313" key="1">
    <source>
        <dbReference type="EMBL" id="KRY43747.1"/>
    </source>
</evidence>
<dbReference type="AlphaFoldDB" id="A0A0V1C4R7"/>
<accession>A0A0V1C4R7</accession>
<keyword evidence="2" id="KW-1185">Reference proteome</keyword>
<comment type="caution">
    <text evidence="1">The sequence shown here is derived from an EMBL/GenBank/DDBJ whole genome shotgun (WGS) entry which is preliminary data.</text>
</comment>
<sequence>MCYQSIIGRDRIPRSTQIQIAKETIKGTCLPTSSAMKASQCIQTLYMLRK</sequence>
<dbReference type="EMBL" id="JYDI01000928">
    <property type="protein sequence ID" value="KRY43747.1"/>
    <property type="molecule type" value="Genomic_DNA"/>
</dbReference>
<evidence type="ECO:0000313" key="2">
    <source>
        <dbReference type="Proteomes" id="UP000054653"/>
    </source>
</evidence>